<evidence type="ECO:0000259" key="3">
    <source>
        <dbReference type="Pfam" id="PF01553"/>
    </source>
</evidence>
<proteinExistence type="predicted"/>
<keyword evidence="2" id="KW-1133">Transmembrane helix</keyword>
<dbReference type="SUPFAM" id="SSF69593">
    <property type="entry name" value="Glycerol-3-phosphate (1)-acyltransferase"/>
    <property type="match status" value="1"/>
</dbReference>
<gene>
    <name evidence="4" type="ORF">SEMRO_2473_G328690.1</name>
</gene>
<dbReference type="PANTHER" id="PTHR22753:SF14">
    <property type="entry name" value="MONOACYLGLYCEROL_DIACYLGLYCEROL O-ACYLTRANSFERASE"/>
    <property type="match status" value="1"/>
</dbReference>
<dbReference type="EMBL" id="CAICTM010002471">
    <property type="protein sequence ID" value="CAB9529344.1"/>
    <property type="molecule type" value="Genomic_DNA"/>
</dbReference>
<dbReference type="CDD" id="cd07987">
    <property type="entry name" value="LPLAT_MGAT-like"/>
    <property type="match status" value="1"/>
</dbReference>
<comment type="caution">
    <text evidence="4">The sequence shown here is derived from an EMBL/GenBank/DDBJ whole genome shotgun (WGS) entry which is preliminary data.</text>
</comment>
<dbReference type="Pfam" id="PF01553">
    <property type="entry name" value="Acyltransferase"/>
    <property type="match status" value="1"/>
</dbReference>
<organism evidence="4 5">
    <name type="scientific">Seminavis robusta</name>
    <dbReference type="NCBI Taxonomy" id="568900"/>
    <lineage>
        <taxon>Eukaryota</taxon>
        <taxon>Sar</taxon>
        <taxon>Stramenopiles</taxon>
        <taxon>Ochrophyta</taxon>
        <taxon>Bacillariophyta</taxon>
        <taxon>Bacillariophyceae</taxon>
        <taxon>Bacillariophycidae</taxon>
        <taxon>Naviculales</taxon>
        <taxon>Naviculaceae</taxon>
        <taxon>Seminavis</taxon>
    </lineage>
</organism>
<dbReference type="GO" id="GO:0016020">
    <property type="term" value="C:membrane"/>
    <property type="evidence" value="ECO:0007669"/>
    <property type="project" value="TreeGrafter"/>
</dbReference>
<dbReference type="AlphaFoldDB" id="A0A9N8F0L3"/>
<evidence type="ECO:0000313" key="4">
    <source>
        <dbReference type="EMBL" id="CAB9529344.1"/>
    </source>
</evidence>
<keyword evidence="2" id="KW-0472">Membrane</keyword>
<protein>
    <submittedName>
        <fullName evidence="4">Acyltransferase</fullName>
    </submittedName>
</protein>
<keyword evidence="2" id="KW-0812">Transmembrane</keyword>
<dbReference type="PANTHER" id="PTHR22753">
    <property type="entry name" value="TRANSMEMBRANE PROTEIN 68"/>
    <property type="match status" value="1"/>
</dbReference>
<evidence type="ECO:0000256" key="1">
    <source>
        <dbReference type="SAM" id="MobiDB-lite"/>
    </source>
</evidence>
<sequence>MQSFIWITKELRGGSLALLPGAKLLERSSDILSAKLTKLQSANPNNNTNNNNNNYHHRHRHHETSTEDSSSMISVLYSLWETHDHNVIVTMMLSAYTWASGLYSSVPDYAVIDAALGLWTLLHIFVASTYLTVADAFYKKTLLQLHYKLIAPLYSKPLLIPIVNFFTILLTARLCYYAYHHDEDGRATLRAVFAVHTWACSIMMQRMSSMLVKLGVDYAMNVEKDIEKHDIKAWKAPPKWTSWIFSPPNIVLRPVLTGAENIPHDKPGFYVMNHALYGLEMAPFVATVYNQTNVFLRGLSDHFHFGQLHGEMIRFFGGVDGTRDNVDCLMENQDNILVYPGGGNEIMKPCDVPRYTLMWKQRLGFARMAIKHGYPVVPCCSVGTEDMFDRIFDIDLGFMRKGFKVPVSAPILPHKLQRVYFWVGEPIPTAHLNGDWQNDEAAREIRDKVRASLEAGIQEMLEKQANDPNRYFLNHIGNSVAALFGCGPCAVTTKTVEDSEPVPASKKAD</sequence>
<dbReference type="Proteomes" id="UP001153069">
    <property type="component" value="Unassembled WGS sequence"/>
</dbReference>
<keyword evidence="4" id="KW-0012">Acyltransferase</keyword>
<feature type="compositionally biased region" description="Low complexity" evidence="1">
    <location>
        <begin position="43"/>
        <end position="54"/>
    </location>
</feature>
<feature type="transmembrane region" description="Helical" evidence="2">
    <location>
        <begin position="118"/>
        <end position="138"/>
    </location>
</feature>
<feature type="region of interest" description="Disordered" evidence="1">
    <location>
        <begin position="40"/>
        <end position="67"/>
    </location>
</feature>
<dbReference type="OrthoDB" id="437794at2759"/>
<feature type="domain" description="Phospholipid/glycerol acyltransferase" evidence="3">
    <location>
        <begin position="256"/>
        <end position="381"/>
    </location>
</feature>
<reference evidence="4" key="1">
    <citation type="submission" date="2020-06" db="EMBL/GenBank/DDBJ databases">
        <authorList>
            <consortium name="Plant Systems Biology data submission"/>
        </authorList>
    </citation>
    <scope>NUCLEOTIDE SEQUENCE</scope>
    <source>
        <strain evidence="4">D6</strain>
    </source>
</reference>
<evidence type="ECO:0000313" key="5">
    <source>
        <dbReference type="Proteomes" id="UP001153069"/>
    </source>
</evidence>
<evidence type="ECO:0000256" key="2">
    <source>
        <dbReference type="SAM" id="Phobius"/>
    </source>
</evidence>
<dbReference type="InterPro" id="IPR002123">
    <property type="entry name" value="Plipid/glycerol_acylTrfase"/>
</dbReference>
<feature type="transmembrane region" description="Helical" evidence="2">
    <location>
        <begin position="158"/>
        <end position="179"/>
    </location>
</feature>
<name>A0A9N8F0L3_9STRA</name>
<accession>A0A9N8F0L3</accession>
<keyword evidence="4" id="KW-0808">Transferase</keyword>
<dbReference type="GO" id="GO:0016746">
    <property type="term" value="F:acyltransferase activity"/>
    <property type="evidence" value="ECO:0007669"/>
    <property type="project" value="UniProtKB-KW"/>
</dbReference>
<keyword evidence="5" id="KW-1185">Reference proteome</keyword>